<accession>A0AAN0JX72</accession>
<evidence type="ECO:0000259" key="7">
    <source>
        <dbReference type="SMART" id="SM00889"/>
    </source>
</evidence>
<dbReference type="Gene3D" id="3.30.70.240">
    <property type="match status" value="1"/>
</dbReference>
<dbReference type="Gene3D" id="3.30.230.10">
    <property type="match status" value="1"/>
</dbReference>
<dbReference type="Pfam" id="PF00679">
    <property type="entry name" value="EFG_C"/>
    <property type="match status" value="1"/>
</dbReference>
<dbReference type="EnsemblMetazoa" id="XM_020005973.1">
    <property type="protein sequence ID" value="XP_019861532.1"/>
    <property type="gene ID" value="LOC100632851"/>
</dbReference>
<dbReference type="InterPro" id="IPR035647">
    <property type="entry name" value="EFG_III/V"/>
</dbReference>
<dbReference type="GO" id="GO:1990904">
    <property type="term" value="C:ribonucleoprotein complex"/>
    <property type="evidence" value="ECO:0007669"/>
    <property type="project" value="TreeGrafter"/>
</dbReference>
<dbReference type="FunFam" id="2.40.30.10:FF:000010">
    <property type="entry name" value="Translation elongation factor 2"/>
    <property type="match status" value="1"/>
</dbReference>
<dbReference type="InterPro" id="IPR020568">
    <property type="entry name" value="Ribosomal_Su5_D2-typ_SF"/>
</dbReference>
<dbReference type="GO" id="GO:0005525">
    <property type="term" value="F:GTP binding"/>
    <property type="evidence" value="ECO:0007669"/>
    <property type="project" value="UniProtKB-KW"/>
</dbReference>
<dbReference type="InterPro" id="IPR009000">
    <property type="entry name" value="Transl_B-barrel_sf"/>
</dbReference>
<evidence type="ECO:0000256" key="4">
    <source>
        <dbReference type="ARBA" id="ARBA00022917"/>
    </source>
</evidence>
<dbReference type="SUPFAM" id="SSF54211">
    <property type="entry name" value="Ribosomal protein S5 domain 2-like"/>
    <property type="match status" value="1"/>
</dbReference>
<dbReference type="Proteomes" id="UP000007879">
    <property type="component" value="Unassembled WGS sequence"/>
</dbReference>
<evidence type="ECO:0000313" key="9">
    <source>
        <dbReference type="Proteomes" id="UP000007879"/>
    </source>
</evidence>
<protein>
    <recommendedName>
        <fullName evidence="10">Elongation factor 2</fullName>
    </recommendedName>
</protein>
<dbReference type="GeneID" id="100632851"/>
<dbReference type="KEGG" id="aqu:100632851"/>
<dbReference type="Gene3D" id="3.30.70.870">
    <property type="entry name" value="Elongation Factor G (Translational Gtpase), domain 3"/>
    <property type="match status" value="1"/>
</dbReference>
<organism evidence="8 9">
    <name type="scientific">Amphimedon queenslandica</name>
    <name type="common">Sponge</name>
    <dbReference type="NCBI Taxonomy" id="400682"/>
    <lineage>
        <taxon>Eukaryota</taxon>
        <taxon>Metazoa</taxon>
        <taxon>Porifera</taxon>
        <taxon>Demospongiae</taxon>
        <taxon>Heteroscleromorpha</taxon>
        <taxon>Haplosclerida</taxon>
        <taxon>Niphatidae</taxon>
        <taxon>Amphimedon</taxon>
    </lineage>
</organism>
<feature type="domain" description="Translation elongation factor EFG/EF2" evidence="7">
    <location>
        <begin position="222"/>
        <end position="338"/>
    </location>
</feature>
<dbReference type="PANTHER" id="PTHR42908:SF10">
    <property type="entry name" value="EUKARYOTIC TRANSLATION ELONGATION FACTOR 2"/>
    <property type="match status" value="1"/>
</dbReference>
<name>A0AAN0JX72_AMPQE</name>
<evidence type="ECO:0000256" key="1">
    <source>
        <dbReference type="ARBA" id="ARBA00022490"/>
    </source>
</evidence>
<evidence type="ECO:0000313" key="8">
    <source>
        <dbReference type="EnsemblMetazoa" id="XP_019861532.1"/>
    </source>
</evidence>
<dbReference type="GO" id="GO:0003746">
    <property type="term" value="F:translation elongation factor activity"/>
    <property type="evidence" value="ECO:0007669"/>
    <property type="project" value="UniProtKB-KW"/>
</dbReference>
<dbReference type="FunFam" id="3.30.70.870:FF:000002">
    <property type="entry name" value="Translation elongation factor 2"/>
    <property type="match status" value="1"/>
</dbReference>
<dbReference type="GO" id="GO:0043022">
    <property type="term" value="F:ribosome binding"/>
    <property type="evidence" value="ECO:0007669"/>
    <property type="project" value="TreeGrafter"/>
</dbReference>
<evidence type="ECO:0000259" key="6">
    <source>
        <dbReference type="SMART" id="SM00838"/>
    </source>
</evidence>
<keyword evidence="2" id="KW-0547">Nucleotide-binding</keyword>
<evidence type="ECO:0000256" key="2">
    <source>
        <dbReference type="ARBA" id="ARBA00022741"/>
    </source>
</evidence>
<feature type="domain" description="Elongation factor EFG" evidence="6">
    <location>
        <begin position="340"/>
        <end position="458"/>
    </location>
</feature>
<dbReference type="CDD" id="cd04096">
    <property type="entry name" value="eEF2_snRNP_like_C"/>
    <property type="match status" value="1"/>
</dbReference>
<dbReference type="RefSeq" id="XP_019861532.1">
    <property type="nucleotide sequence ID" value="XM_020005973.1"/>
</dbReference>
<dbReference type="SMART" id="SM00889">
    <property type="entry name" value="EFG_IV"/>
    <property type="match status" value="1"/>
</dbReference>
<dbReference type="SMART" id="SM00838">
    <property type="entry name" value="EFG_C"/>
    <property type="match status" value="1"/>
</dbReference>
<dbReference type="SUPFAM" id="SSF50447">
    <property type="entry name" value="Translation proteins"/>
    <property type="match status" value="1"/>
</dbReference>
<dbReference type="PANTHER" id="PTHR42908">
    <property type="entry name" value="TRANSLATION ELONGATION FACTOR-RELATED"/>
    <property type="match status" value="1"/>
</dbReference>
<keyword evidence="9" id="KW-1185">Reference proteome</keyword>
<sequence>AQKYRMEMLYEGPHDDACAVGIKNCDPSAPLMMYISKMVPTTDKGRFYAFGRVFSGTVATGLKARIMGPNFVPGKKEDLYVKPIQRYSNCMYKSSDVMKFSVSPVVRVAVEAKNPSDLPKLVEGLKRLAKSDPMVQCMIEESGEHIIAGAGELHLEICLKDLEEDHACIPLKKSDPVVSYRETVSAESSIMCLSKSPNKHNRLFMKCCPFPDGLAEDIDKGDVNNKQDPKARARYLCEKYEWDATESRKVWCFGPETTGPNMLIDVTKGVQYLNEIKDSVVAGFQWATKEGVLCEENMRGVRFNIHDVTLHTDAIHRGGGQIIPTARRVLYACVLTAEPRLLEPVYLVEIQCPEVAVGGIYGVLNRRRGHVFEESVPVTCMYSSTQTPKAFIVIFYFTFLSLTLNLQYLHRIYLSLFPPPSLSPGFTADLRSNTGGQAFPQCVFDHWQILPGDPHDPTTKPGIVVTETRKRKALSEGIPGLDKYFDKL</sequence>
<dbReference type="GO" id="GO:0003924">
    <property type="term" value="F:GTPase activity"/>
    <property type="evidence" value="ECO:0007669"/>
    <property type="project" value="TreeGrafter"/>
</dbReference>
<reference evidence="8" key="2">
    <citation type="submission" date="2024-06" db="UniProtKB">
        <authorList>
            <consortium name="EnsemblMetazoa"/>
        </authorList>
    </citation>
    <scope>IDENTIFICATION</scope>
</reference>
<reference evidence="9" key="1">
    <citation type="journal article" date="2010" name="Nature">
        <title>The Amphimedon queenslandica genome and the evolution of animal complexity.</title>
        <authorList>
            <person name="Srivastava M."/>
            <person name="Simakov O."/>
            <person name="Chapman J."/>
            <person name="Fahey B."/>
            <person name="Gauthier M.E."/>
            <person name="Mitros T."/>
            <person name="Richards G.S."/>
            <person name="Conaco C."/>
            <person name="Dacre M."/>
            <person name="Hellsten U."/>
            <person name="Larroux C."/>
            <person name="Putnam N.H."/>
            <person name="Stanke M."/>
            <person name="Adamska M."/>
            <person name="Darling A."/>
            <person name="Degnan S.M."/>
            <person name="Oakley T.H."/>
            <person name="Plachetzki D.C."/>
            <person name="Zhai Y."/>
            <person name="Adamski M."/>
            <person name="Calcino A."/>
            <person name="Cummins S.F."/>
            <person name="Goodstein D.M."/>
            <person name="Harris C."/>
            <person name="Jackson D.J."/>
            <person name="Leys S.P."/>
            <person name="Shu S."/>
            <person name="Woodcroft B.J."/>
            <person name="Vervoort M."/>
            <person name="Kosik K.S."/>
            <person name="Manning G."/>
            <person name="Degnan B.M."/>
            <person name="Rokhsar D.S."/>
        </authorList>
    </citation>
    <scope>NUCLEOTIDE SEQUENCE [LARGE SCALE GENOMIC DNA]</scope>
</reference>
<dbReference type="InterPro" id="IPR005517">
    <property type="entry name" value="Transl_elong_EFG/EF2_IV"/>
</dbReference>
<dbReference type="SUPFAM" id="SSF54980">
    <property type="entry name" value="EF-G C-terminal domain-like"/>
    <property type="match status" value="2"/>
</dbReference>
<dbReference type="Pfam" id="PF03764">
    <property type="entry name" value="EFG_IV"/>
    <property type="match status" value="1"/>
</dbReference>
<keyword evidence="3" id="KW-0251">Elongation factor</keyword>
<dbReference type="Pfam" id="PF14492">
    <property type="entry name" value="EFG_III"/>
    <property type="match status" value="1"/>
</dbReference>
<dbReference type="GO" id="GO:0005829">
    <property type="term" value="C:cytosol"/>
    <property type="evidence" value="ECO:0007669"/>
    <property type="project" value="TreeGrafter"/>
</dbReference>
<keyword evidence="4" id="KW-0648">Protein biosynthesis</keyword>
<dbReference type="InterPro" id="IPR041095">
    <property type="entry name" value="EFG_II"/>
</dbReference>
<keyword evidence="1" id="KW-0963">Cytoplasm</keyword>
<dbReference type="AlphaFoldDB" id="A0AAN0JX72"/>
<keyword evidence="5" id="KW-0342">GTP-binding</keyword>
<dbReference type="CDD" id="cd01681">
    <property type="entry name" value="aeEF2_snRNP_like_IV"/>
    <property type="match status" value="1"/>
</dbReference>
<dbReference type="InterPro" id="IPR000640">
    <property type="entry name" value="EFG_V-like"/>
</dbReference>
<dbReference type="FunFam" id="3.30.230.10:FF:000006">
    <property type="entry name" value="Translation elongation factor 2"/>
    <property type="match status" value="1"/>
</dbReference>
<dbReference type="Gene3D" id="2.40.30.10">
    <property type="entry name" value="Translation factors"/>
    <property type="match status" value="1"/>
</dbReference>
<evidence type="ECO:0000256" key="5">
    <source>
        <dbReference type="ARBA" id="ARBA00023134"/>
    </source>
</evidence>
<dbReference type="InterPro" id="IPR014721">
    <property type="entry name" value="Ribsml_uS5_D2-typ_fold_subgr"/>
</dbReference>
<evidence type="ECO:0008006" key="10">
    <source>
        <dbReference type="Google" id="ProtNLM"/>
    </source>
</evidence>
<proteinExistence type="predicted"/>
<evidence type="ECO:0000256" key="3">
    <source>
        <dbReference type="ARBA" id="ARBA00022768"/>
    </source>
</evidence>
<dbReference type="CDD" id="cd16261">
    <property type="entry name" value="EF2_snRNP_III"/>
    <property type="match status" value="1"/>
</dbReference>